<dbReference type="SUPFAM" id="SSF55469">
    <property type="entry name" value="FMN-dependent nitroreductase-like"/>
    <property type="match status" value="1"/>
</dbReference>
<accession>A0ABU9CNC1</accession>
<dbReference type="InterPro" id="IPR000415">
    <property type="entry name" value="Nitroreductase-like"/>
</dbReference>
<reference evidence="1 2" key="1">
    <citation type="submission" date="2024-04" db="EMBL/GenBank/DDBJ databases">
        <title>Novel species of the genus Ideonella isolated from streams.</title>
        <authorList>
            <person name="Lu H."/>
        </authorList>
    </citation>
    <scope>NUCLEOTIDE SEQUENCE [LARGE SCALE GENOMIC DNA]</scope>
    <source>
        <strain evidence="1 2">DXS22W</strain>
    </source>
</reference>
<dbReference type="RefSeq" id="WP_341413062.1">
    <property type="nucleotide sequence ID" value="NZ_JBBUTH010000011.1"/>
</dbReference>
<protein>
    <submittedName>
        <fullName evidence="1">Molybdopterin biosynthesis protein MoeY</fullName>
    </submittedName>
</protein>
<evidence type="ECO:0000313" key="2">
    <source>
        <dbReference type="Proteomes" id="UP001365405"/>
    </source>
</evidence>
<dbReference type="Proteomes" id="UP001365405">
    <property type="component" value="Unassembled WGS sequence"/>
</dbReference>
<organism evidence="1 2">
    <name type="scientific">Pseudaquabacterium inlustre</name>
    <dbReference type="NCBI Taxonomy" id="2984192"/>
    <lineage>
        <taxon>Bacteria</taxon>
        <taxon>Pseudomonadati</taxon>
        <taxon>Pseudomonadota</taxon>
        <taxon>Betaproteobacteria</taxon>
        <taxon>Burkholderiales</taxon>
        <taxon>Sphaerotilaceae</taxon>
        <taxon>Pseudaquabacterium</taxon>
    </lineage>
</organism>
<comment type="caution">
    <text evidence="1">The sequence shown here is derived from an EMBL/GenBank/DDBJ whole genome shotgun (WGS) entry which is preliminary data.</text>
</comment>
<dbReference type="EMBL" id="JBBUTH010000011">
    <property type="protein sequence ID" value="MEK8053322.1"/>
    <property type="molecule type" value="Genomic_DNA"/>
</dbReference>
<proteinExistence type="predicted"/>
<name>A0ABU9CNC1_9BURK</name>
<keyword evidence="2" id="KW-1185">Reference proteome</keyword>
<dbReference type="Gene3D" id="3.40.109.10">
    <property type="entry name" value="NADH Oxidase"/>
    <property type="match status" value="2"/>
</dbReference>
<gene>
    <name evidence="1" type="ORF">AACH10_23905</name>
</gene>
<sequence length="359" mass="40347">MSISPDAIPRLIELGRWAPSGDNTQPWRFEVIAPDNFVIHGFDTRTHCVYDLDGHPSQIAIGALIETLHIAASEQSLQLDVSRRRDAPDTIPTFDVRLSTAEGRRPDPLLSAIPRRSVNRSAYSTRPLTATEIHTLESSLPAGYSLRWYASAAQRWQLARLMFANAKLRLTMQEAYEVHRSVIDWDARFSADRVPDAALGLDAMTLKLMRWALADWKRVHFLNQWLAGTVMPRLQMDFIPSLRCAAHVALVAASPLSNVDDYVAAGRAVQRFWLTATSLNLQHQPELTPLIFCRYVHEEREFTREPFLRQLGAKLAQLTDASLELPSARVAWLGRLGAGTPASARSVRRAVSQMVQRHS</sequence>
<evidence type="ECO:0000313" key="1">
    <source>
        <dbReference type="EMBL" id="MEK8053322.1"/>
    </source>
</evidence>